<protein>
    <submittedName>
        <fullName evidence="2">Uncharacterized protein</fullName>
    </submittedName>
</protein>
<dbReference type="GeneID" id="68355201"/>
<feature type="chain" id="PRO_5040184317" evidence="1">
    <location>
        <begin position="23"/>
        <end position="229"/>
    </location>
</feature>
<sequence>MRFASAASRVLAAVTAGRLCAAALDVAGAMERAKPSTKQCSGTQDGGGDECRTAAQAAPHIVDSFRAHNISCVQEAACLVSLMLLESAGLQFKHNVSPSPGVLGQGTANMQSPKFNLLYAKDVVAKLPDDLANATDADGLGKSQKAAMMALVTQDNLNFASAAWFHKTQCADQAVKAKLRDGGLDGCGDYLQTCVGTKKDDPSRVALNEQVYKEMGVDSAQQCVPLWEC</sequence>
<dbReference type="RefSeq" id="XP_044721075.1">
    <property type="nucleotide sequence ID" value="XM_044864543.1"/>
</dbReference>
<keyword evidence="3" id="KW-1185">Reference proteome</keyword>
<keyword evidence="1" id="KW-0732">Signal</keyword>
<feature type="signal peptide" evidence="1">
    <location>
        <begin position="1"/>
        <end position="22"/>
    </location>
</feature>
<comment type="caution">
    <text evidence="2">The sequence shown here is derived from an EMBL/GenBank/DDBJ whole genome shotgun (WGS) entry which is preliminary data.</text>
</comment>
<dbReference type="Proteomes" id="UP000824596">
    <property type="component" value="Unassembled WGS sequence"/>
</dbReference>
<evidence type="ECO:0000313" key="3">
    <source>
        <dbReference type="Proteomes" id="UP000824596"/>
    </source>
</evidence>
<gene>
    <name evidence="2" type="ORF">HRG_06072</name>
</gene>
<proteinExistence type="predicted"/>
<evidence type="ECO:0000313" key="2">
    <source>
        <dbReference type="EMBL" id="KAH0963562.1"/>
    </source>
</evidence>
<dbReference type="EMBL" id="JAIZPD010000005">
    <property type="protein sequence ID" value="KAH0963562.1"/>
    <property type="molecule type" value="Genomic_DNA"/>
</dbReference>
<reference evidence="2" key="1">
    <citation type="submission" date="2021-09" db="EMBL/GenBank/DDBJ databases">
        <title>A high-quality genome of the endoparasitic fungus Hirsutella rhossiliensis with a comparison of Hirsutella genomes reveals transposable elements contributing to genome size variation.</title>
        <authorList>
            <person name="Lin R."/>
            <person name="Jiao Y."/>
            <person name="Sun X."/>
            <person name="Ling J."/>
            <person name="Xie B."/>
            <person name="Cheng X."/>
        </authorList>
    </citation>
    <scope>NUCLEOTIDE SEQUENCE</scope>
    <source>
        <strain evidence="2">HR02</strain>
    </source>
</reference>
<name>A0A9P8MYZ1_9HYPO</name>
<evidence type="ECO:0000256" key="1">
    <source>
        <dbReference type="SAM" id="SignalP"/>
    </source>
</evidence>
<dbReference type="OrthoDB" id="2349272at2759"/>
<dbReference type="AlphaFoldDB" id="A0A9P8MYZ1"/>
<accession>A0A9P8MYZ1</accession>
<organism evidence="2 3">
    <name type="scientific">Hirsutella rhossiliensis</name>
    <dbReference type="NCBI Taxonomy" id="111463"/>
    <lineage>
        <taxon>Eukaryota</taxon>
        <taxon>Fungi</taxon>
        <taxon>Dikarya</taxon>
        <taxon>Ascomycota</taxon>
        <taxon>Pezizomycotina</taxon>
        <taxon>Sordariomycetes</taxon>
        <taxon>Hypocreomycetidae</taxon>
        <taxon>Hypocreales</taxon>
        <taxon>Ophiocordycipitaceae</taxon>
        <taxon>Hirsutella</taxon>
    </lineage>
</organism>